<dbReference type="GO" id="GO:0006749">
    <property type="term" value="P:glutathione metabolic process"/>
    <property type="evidence" value="ECO:0007669"/>
    <property type="project" value="TreeGrafter"/>
</dbReference>
<protein>
    <submittedName>
        <fullName evidence="2">Hydantoinase B/oxoprolinase family protein</fullName>
    </submittedName>
</protein>
<dbReference type="EMBL" id="JAPKNK010000013">
    <property type="protein sequence ID" value="MCX5571909.1"/>
    <property type="molecule type" value="Genomic_DNA"/>
</dbReference>
<comment type="caution">
    <text evidence="2">The sequence shown here is derived from an EMBL/GenBank/DDBJ whole genome shotgun (WGS) entry which is preliminary data.</text>
</comment>
<gene>
    <name evidence="2" type="ORF">OSH07_22100</name>
</gene>
<dbReference type="GO" id="GO:0017168">
    <property type="term" value="F:5-oxoprolinase (ATP-hydrolyzing) activity"/>
    <property type="evidence" value="ECO:0007669"/>
    <property type="project" value="TreeGrafter"/>
</dbReference>
<organism evidence="2 3">
    <name type="scientific">Kaistia nematophila</name>
    <dbReference type="NCBI Taxonomy" id="2994654"/>
    <lineage>
        <taxon>Bacteria</taxon>
        <taxon>Pseudomonadati</taxon>
        <taxon>Pseudomonadota</taxon>
        <taxon>Alphaproteobacteria</taxon>
        <taxon>Hyphomicrobiales</taxon>
        <taxon>Kaistiaceae</taxon>
        <taxon>Kaistia</taxon>
    </lineage>
</organism>
<dbReference type="Pfam" id="PF02538">
    <property type="entry name" value="Hydantoinase_B"/>
    <property type="match status" value="1"/>
</dbReference>
<keyword evidence="3" id="KW-1185">Reference proteome</keyword>
<dbReference type="PANTHER" id="PTHR11365">
    <property type="entry name" value="5-OXOPROLINASE RELATED"/>
    <property type="match status" value="1"/>
</dbReference>
<dbReference type="AlphaFoldDB" id="A0A9X3IMK8"/>
<accession>A0A9X3IMK8</accession>
<reference evidence="2" key="1">
    <citation type="submission" date="2022-11" db="EMBL/GenBank/DDBJ databases">
        <title>Biodiversity and phylogenetic relationships of bacteria.</title>
        <authorList>
            <person name="Machado R.A.R."/>
            <person name="Bhat A."/>
            <person name="Loulou A."/>
            <person name="Kallel S."/>
        </authorList>
    </citation>
    <scope>NUCLEOTIDE SEQUENCE</scope>
    <source>
        <strain evidence="2">K-TC2</strain>
    </source>
</reference>
<dbReference type="PANTHER" id="PTHR11365:SF23">
    <property type="entry name" value="HYPOTHETICAL 5-OXOPROLINASE (EUROFUNG)-RELATED"/>
    <property type="match status" value="1"/>
</dbReference>
<dbReference type="Proteomes" id="UP001144805">
    <property type="component" value="Unassembled WGS sequence"/>
</dbReference>
<name>A0A9X3IMK8_9HYPH</name>
<evidence type="ECO:0000313" key="2">
    <source>
        <dbReference type="EMBL" id="MCX5571909.1"/>
    </source>
</evidence>
<proteinExistence type="predicted"/>
<dbReference type="InterPro" id="IPR003692">
    <property type="entry name" value="Hydantoinase_B"/>
</dbReference>
<dbReference type="RefSeq" id="WP_266340871.1">
    <property type="nucleotide sequence ID" value="NZ_JAPKNK010000013.1"/>
</dbReference>
<dbReference type="InterPro" id="IPR045079">
    <property type="entry name" value="Oxoprolinase-like"/>
</dbReference>
<evidence type="ECO:0000313" key="3">
    <source>
        <dbReference type="Proteomes" id="UP001144805"/>
    </source>
</evidence>
<evidence type="ECO:0000259" key="1">
    <source>
        <dbReference type="Pfam" id="PF02538"/>
    </source>
</evidence>
<feature type="domain" description="Hydantoinase B/oxoprolinase" evidence="1">
    <location>
        <begin position="8"/>
        <end position="527"/>
    </location>
</feature>
<dbReference type="GO" id="GO:0005829">
    <property type="term" value="C:cytosol"/>
    <property type="evidence" value="ECO:0007669"/>
    <property type="project" value="TreeGrafter"/>
</dbReference>
<sequence length="581" mass="62946">MDKRSFVLSQVVAGSLNTIADEMSATVTRTARSPVFNEAHDFTTAIFEMKDMKSRLVAQSPGCTLHLYAVAMAVDRAIDAFKYDLQPGDVILASDPYNGGTHIPDLVIVTPVFHDRKPILFPAVRAHMGDVGGPVAGGYNPHARDVWQDGLVMPPVKIVERGEKRADMFDLIVANNRIAHWINGDLDSMIGACQLASRRIGELFDRYGLDTVRTAIQSNVDYSERRVRAEIESWADGEYYAETFVDHDYQGQRDVKVACKAIVKGSDLTLDFTGTDPQVKGFINSPIANTMSFIFIGLTTCCDEDIPINEGCMAPVTVIAPEGTVINPNRPAPVGTCTCSAGAEVTEAVLLALAQCAPKRVGVNAHKMPLAMSYGSYDDERMWVFLNFIGFTGGAGAAYETDGWGLYPPLMTGVILPSIEMTEIQYPTRILKHEYVSDATGAGRWRGAPGLETITQHLVPNQTSVMMEGVRHTAKGMVGGEHGASNRVYLATPDGVETEIPEYAFMHPLEAGGAIRTIRGGGGGWGEAMERPPEAVREDVIDGYVTRDGAFADYGVVIGEDFAIDEAATRAARAERLSRAA</sequence>